<name>A0A7L2E4C9_ANTMN</name>
<dbReference type="GO" id="GO:0016301">
    <property type="term" value="F:kinase activity"/>
    <property type="evidence" value="ECO:0007669"/>
    <property type="project" value="UniProtKB-KW"/>
</dbReference>
<proteinExistence type="predicted"/>
<comment type="caution">
    <text evidence="1">The sequence shown here is derived from an EMBL/GenBank/DDBJ whole genome shotgun (WGS) entry which is preliminary data.</text>
</comment>
<dbReference type="Proteomes" id="UP000554720">
    <property type="component" value="Unassembled WGS sequence"/>
</dbReference>
<sequence length="81" mass="8411">PAGKVQEAFHERYRLGSLLGHSGFGSVYTATRLLDGTPVSGGAGSRHGTRGPTDCTMVLPQPDGTSAPLEILLLDKVSTGF</sequence>
<organism evidence="1 2">
    <name type="scientific">Anthoscopus minutus</name>
    <name type="common">Southern penduline-tit</name>
    <dbReference type="NCBI Taxonomy" id="156561"/>
    <lineage>
        <taxon>Eukaryota</taxon>
        <taxon>Metazoa</taxon>
        <taxon>Chordata</taxon>
        <taxon>Craniata</taxon>
        <taxon>Vertebrata</taxon>
        <taxon>Euteleostomi</taxon>
        <taxon>Archelosauria</taxon>
        <taxon>Archosauria</taxon>
        <taxon>Dinosauria</taxon>
        <taxon>Saurischia</taxon>
        <taxon>Theropoda</taxon>
        <taxon>Coelurosauria</taxon>
        <taxon>Aves</taxon>
        <taxon>Neognathae</taxon>
        <taxon>Neoaves</taxon>
        <taxon>Telluraves</taxon>
        <taxon>Australaves</taxon>
        <taxon>Passeriformes</taxon>
        <taxon>Paridae</taxon>
        <taxon>Anthoscopus</taxon>
    </lineage>
</organism>
<dbReference type="AlphaFoldDB" id="A0A7L2E4C9"/>
<dbReference type="EMBL" id="VWYI01019483">
    <property type="protein sequence ID" value="NXQ56664.1"/>
    <property type="molecule type" value="Genomic_DNA"/>
</dbReference>
<keyword evidence="1" id="KW-0808">Transferase</keyword>
<dbReference type="SUPFAM" id="SSF56112">
    <property type="entry name" value="Protein kinase-like (PK-like)"/>
    <property type="match status" value="1"/>
</dbReference>
<accession>A0A7L2E4C9</accession>
<dbReference type="InterPro" id="IPR011009">
    <property type="entry name" value="Kinase-like_dom_sf"/>
</dbReference>
<gene>
    <name evidence="1" type="primary">Pim1_1</name>
    <name evidence="1" type="ORF">ANTMIN_R09786</name>
</gene>
<evidence type="ECO:0000313" key="2">
    <source>
        <dbReference type="Proteomes" id="UP000554720"/>
    </source>
</evidence>
<reference evidence="1 2" key="1">
    <citation type="submission" date="2019-09" db="EMBL/GenBank/DDBJ databases">
        <title>Bird 10,000 Genomes (B10K) Project - Family phase.</title>
        <authorList>
            <person name="Zhang G."/>
        </authorList>
    </citation>
    <scope>NUCLEOTIDE SEQUENCE [LARGE SCALE GENOMIC DNA]</scope>
    <source>
        <strain evidence="1">B10K-DU-011-42</strain>
        <tissue evidence="1">Muscle</tissue>
    </source>
</reference>
<keyword evidence="1" id="KW-0418">Kinase</keyword>
<protein>
    <submittedName>
        <fullName evidence="1">PIM1 kinase</fullName>
    </submittedName>
</protein>
<evidence type="ECO:0000313" key="1">
    <source>
        <dbReference type="EMBL" id="NXQ56664.1"/>
    </source>
</evidence>
<feature type="non-terminal residue" evidence="1">
    <location>
        <position position="1"/>
    </location>
</feature>
<dbReference type="Gene3D" id="3.30.200.20">
    <property type="entry name" value="Phosphorylase Kinase, domain 1"/>
    <property type="match status" value="1"/>
</dbReference>
<feature type="non-terminal residue" evidence="1">
    <location>
        <position position="81"/>
    </location>
</feature>
<keyword evidence="2" id="KW-1185">Reference proteome</keyword>